<dbReference type="EMBL" id="JAPFFF010000016">
    <property type="protein sequence ID" value="KAK8865200.1"/>
    <property type="molecule type" value="Genomic_DNA"/>
</dbReference>
<dbReference type="Proteomes" id="UP001470230">
    <property type="component" value="Unassembled WGS sequence"/>
</dbReference>
<sequence>MKSHPGIAKYYINNSYRTYEVQYSSKNYMILYQFLHCYKLHNVGSSPDQFKELFNKFHLIKDLCYCFFVQMYDSLNEKLNYSESLFYRCHSNVKNCILAIVCLNCKDKINRDFLTNIISQMNFDKKIVDKKIFNKDTADQVSQSEHENMEEKDKAIRDSLLSKLNNHSFIDKFMDILSKMNDLNNFIFPHPCQVGHQSDNHLYTNLSRTIHPYSEFPNENQTDINLPAACQQGPIDNENNPRNQMSPNLPENNPPSIEPNDSFNQEEWFFPDLFQDEDQDSDQDNFLS</sequence>
<feature type="region of interest" description="Disordered" evidence="1">
    <location>
        <begin position="230"/>
        <end position="288"/>
    </location>
</feature>
<feature type="compositionally biased region" description="Polar residues" evidence="1">
    <location>
        <begin position="237"/>
        <end position="251"/>
    </location>
</feature>
<protein>
    <submittedName>
        <fullName evidence="2">Uncharacterized protein</fullName>
    </submittedName>
</protein>
<comment type="caution">
    <text evidence="2">The sequence shown here is derived from an EMBL/GenBank/DDBJ whole genome shotgun (WGS) entry which is preliminary data.</text>
</comment>
<feature type="compositionally biased region" description="Acidic residues" evidence="1">
    <location>
        <begin position="274"/>
        <end position="288"/>
    </location>
</feature>
<name>A0ABR2ILS4_9EUKA</name>
<evidence type="ECO:0000256" key="1">
    <source>
        <dbReference type="SAM" id="MobiDB-lite"/>
    </source>
</evidence>
<accession>A0ABR2ILS4</accession>
<gene>
    <name evidence="2" type="ORF">M9Y10_010736</name>
</gene>
<proteinExistence type="predicted"/>
<reference evidence="2 3" key="1">
    <citation type="submission" date="2024-04" db="EMBL/GenBank/DDBJ databases">
        <title>Tritrichomonas musculus Genome.</title>
        <authorList>
            <person name="Alves-Ferreira E."/>
            <person name="Grigg M."/>
            <person name="Lorenzi H."/>
            <person name="Galac M."/>
        </authorList>
    </citation>
    <scope>NUCLEOTIDE SEQUENCE [LARGE SCALE GENOMIC DNA]</scope>
    <source>
        <strain evidence="2 3">EAF2021</strain>
    </source>
</reference>
<evidence type="ECO:0000313" key="3">
    <source>
        <dbReference type="Proteomes" id="UP001470230"/>
    </source>
</evidence>
<organism evidence="2 3">
    <name type="scientific">Tritrichomonas musculus</name>
    <dbReference type="NCBI Taxonomy" id="1915356"/>
    <lineage>
        <taxon>Eukaryota</taxon>
        <taxon>Metamonada</taxon>
        <taxon>Parabasalia</taxon>
        <taxon>Tritrichomonadida</taxon>
        <taxon>Tritrichomonadidae</taxon>
        <taxon>Tritrichomonas</taxon>
    </lineage>
</organism>
<evidence type="ECO:0000313" key="2">
    <source>
        <dbReference type="EMBL" id="KAK8865200.1"/>
    </source>
</evidence>
<keyword evidence="3" id="KW-1185">Reference proteome</keyword>